<gene>
    <name evidence="1" type="ORF">UV09_C0001G0034</name>
</gene>
<dbReference type="Proteomes" id="UP000034320">
    <property type="component" value="Unassembled WGS sequence"/>
</dbReference>
<dbReference type="AlphaFoldDB" id="A0A0G0ZH16"/>
<comment type="caution">
    <text evidence="1">The sequence shown here is derived from an EMBL/GenBank/DDBJ whole genome shotgun (WGS) entry which is preliminary data.</text>
</comment>
<evidence type="ECO:0000313" key="2">
    <source>
        <dbReference type="Proteomes" id="UP000034320"/>
    </source>
</evidence>
<organism evidence="1 2">
    <name type="scientific">Candidatus Gottesmanbacteria bacterium GW2011_GWA2_42_18</name>
    <dbReference type="NCBI Taxonomy" id="1618442"/>
    <lineage>
        <taxon>Bacteria</taxon>
        <taxon>Candidatus Gottesmaniibacteriota</taxon>
    </lineage>
</organism>
<sequence>MNTAIQLKINLTEELQELLKSKASKFGIPLTQYVKHVLMKDVEDQEYPIFKASEETERAAREALQQLDKAVNAKSFFQKLHK</sequence>
<name>A0A0G0ZH16_9BACT</name>
<evidence type="ECO:0000313" key="1">
    <source>
        <dbReference type="EMBL" id="KKS48002.1"/>
    </source>
</evidence>
<reference evidence="1 2" key="1">
    <citation type="journal article" date="2015" name="Nature">
        <title>rRNA introns, odd ribosomes, and small enigmatic genomes across a large radiation of phyla.</title>
        <authorList>
            <person name="Brown C.T."/>
            <person name="Hug L.A."/>
            <person name="Thomas B.C."/>
            <person name="Sharon I."/>
            <person name="Castelle C.J."/>
            <person name="Singh A."/>
            <person name="Wilkins M.J."/>
            <person name="Williams K.H."/>
            <person name="Banfield J.F."/>
        </authorList>
    </citation>
    <scope>NUCLEOTIDE SEQUENCE [LARGE SCALE GENOMIC DNA]</scope>
</reference>
<proteinExistence type="predicted"/>
<protein>
    <submittedName>
        <fullName evidence="1">Uncharacterized protein</fullName>
    </submittedName>
</protein>
<accession>A0A0G0ZH16</accession>
<dbReference type="EMBL" id="LCDD01000001">
    <property type="protein sequence ID" value="KKS48002.1"/>
    <property type="molecule type" value="Genomic_DNA"/>
</dbReference>